<sequence>MRFNELVARPELGIQVIVAAENASERMVSGAYITDLPDPSRFLTQDDLVLTSGLWSQRPGGSRQFLGALASQKVSAVVIGLIEIGQLPPEVIDLCRELGLTLATLAEKVSFKSVSDAIEQGQQGSPGAVAARQAELASSLADVLARGDGARAALRVFADRFAEQFAVSAWVIDDRGTPIAAVGGSPSRAHIAGVWNHALEGGTSRVTSVTTAGVTSSIWPLVASQNRPAGSLVFDGDYRELPAEVRGGFDTLVGALRVEFEFSLRWRDARRSRVSELVQLLVDDAVSPTELATRLRLEGLDPQLPTSVVVGEVHGHGFPAEAALEVMNRLFSSQTTQVIGCVLADQPVLLVNGEGATTAGEPSRFDAAVRALAETYLPLLAGRQLRVGLSDAMAGVSALGAGYAVARERLSGVTGDEAVLLGTASSIQSHRALLGMLGERTRTSFGALVLRPLVEYDAKHGAAFVETLRVFLNTGGAWQEAARSLHLHPNTLRYRIARIEELTGRDVSSMDDRVDLYLALACLST</sequence>
<protein>
    <submittedName>
        <fullName evidence="5">PucR family transcriptional regulator</fullName>
    </submittedName>
</protein>
<name>A0A4T2C2I3_9MICO</name>
<dbReference type="InterPro" id="IPR041522">
    <property type="entry name" value="CdaR_GGDEF"/>
</dbReference>
<dbReference type="Proteomes" id="UP000306192">
    <property type="component" value="Unassembled WGS sequence"/>
</dbReference>
<dbReference type="InterPro" id="IPR012914">
    <property type="entry name" value="PucR_dom"/>
</dbReference>
<feature type="domain" description="CdaR GGDEF-like" evidence="4">
    <location>
        <begin position="288"/>
        <end position="408"/>
    </location>
</feature>
<feature type="domain" description="Purine catabolism PurC-like" evidence="2">
    <location>
        <begin position="5"/>
        <end position="118"/>
    </location>
</feature>
<dbReference type="Pfam" id="PF07905">
    <property type="entry name" value="PucR"/>
    <property type="match status" value="1"/>
</dbReference>
<dbReference type="Pfam" id="PF17853">
    <property type="entry name" value="GGDEF_2"/>
    <property type="match status" value="1"/>
</dbReference>
<dbReference type="EMBL" id="QYRT01000011">
    <property type="protein sequence ID" value="TIH37652.1"/>
    <property type="molecule type" value="Genomic_DNA"/>
</dbReference>
<dbReference type="InterPro" id="IPR042070">
    <property type="entry name" value="PucR_C-HTH_sf"/>
</dbReference>
<dbReference type="InterPro" id="IPR051448">
    <property type="entry name" value="CdaR-like_regulators"/>
</dbReference>
<evidence type="ECO:0000313" key="6">
    <source>
        <dbReference type="Proteomes" id="UP000306192"/>
    </source>
</evidence>
<evidence type="ECO:0000259" key="4">
    <source>
        <dbReference type="Pfam" id="PF17853"/>
    </source>
</evidence>
<evidence type="ECO:0000313" key="5">
    <source>
        <dbReference type="EMBL" id="TIH37652.1"/>
    </source>
</evidence>
<dbReference type="Gene3D" id="1.10.10.2840">
    <property type="entry name" value="PucR C-terminal helix-turn-helix domain"/>
    <property type="match status" value="1"/>
</dbReference>
<dbReference type="RefSeq" id="WP_136641695.1">
    <property type="nucleotide sequence ID" value="NZ_QYRT01000011.1"/>
</dbReference>
<dbReference type="PANTHER" id="PTHR33744:SF17">
    <property type="entry name" value="CONSERVED PROTEIN"/>
    <property type="match status" value="1"/>
</dbReference>
<comment type="caution">
    <text evidence="5">The sequence shown here is derived from an EMBL/GenBank/DDBJ whole genome shotgun (WGS) entry which is preliminary data.</text>
</comment>
<gene>
    <name evidence="5" type="ORF">D4765_07625</name>
</gene>
<evidence type="ECO:0000259" key="2">
    <source>
        <dbReference type="Pfam" id="PF07905"/>
    </source>
</evidence>
<dbReference type="Pfam" id="PF13556">
    <property type="entry name" value="HTH_30"/>
    <property type="match status" value="1"/>
</dbReference>
<evidence type="ECO:0000259" key="3">
    <source>
        <dbReference type="Pfam" id="PF13556"/>
    </source>
</evidence>
<dbReference type="AlphaFoldDB" id="A0A4T2C2I3"/>
<comment type="similarity">
    <text evidence="1">Belongs to the CdaR family.</text>
</comment>
<organism evidence="5 6">
    <name type="scientific">Subtercola vilae</name>
    <dbReference type="NCBI Taxonomy" id="2056433"/>
    <lineage>
        <taxon>Bacteria</taxon>
        <taxon>Bacillati</taxon>
        <taxon>Actinomycetota</taxon>
        <taxon>Actinomycetes</taxon>
        <taxon>Micrococcales</taxon>
        <taxon>Microbacteriaceae</taxon>
        <taxon>Subtercola</taxon>
    </lineage>
</organism>
<proteinExistence type="inferred from homology"/>
<dbReference type="OrthoDB" id="3190266at2"/>
<evidence type="ECO:0000256" key="1">
    <source>
        <dbReference type="ARBA" id="ARBA00006754"/>
    </source>
</evidence>
<dbReference type="PANTHER" id="PTHR33744">
    <property type="entry name" value="CARBOHYDRATE DIACID REGULATOR"/>
    <property type="match status" value="1"/>
</dbReference>
<keyword evidence="6" id="KW-1185">Reference proteome</keyword>
<accession>A0A4T2C2I3</accession>
<feature type="domain" description="PucR C-terminal helix-turn-helix" evidence="3">
    <location>
        <begin position="465"/>
        <end position="521"/>
    </location>
</feature>
<reference evidence="5 6" key="1">
    <citation type="journal article" date="2019" name="Microorganisms">
        <title>Systematic Affiliation and Genome Analysis of Subtercola vilae DB165(T) with Particular Emphasis on Cold Adaptation of an Isolate from a High-Altitude Cold Volcano Lake.</title>
        <authorList>
            <person name="Villalobos A.S."/>
            <person name="Wiese J."/>
            <person name="Imhoff J.F."/>
            <person name="Dorador C."/>
            <person name="Keller A."/>
            <person name="Hentschel U."/>
        </authorList>
    </citation>
    <scope>NUCLEOTIDE SEQUENCE [LARGE SCALE GENOMIC DNA]</scope>
    <source>
        <strain evidence="5 6">DB165</strain>
    </source>
</reference>
<dbReference type="InterPro" id="IPR025736">
    <property type="entry name" value="PucR_C-HTH_dom"/>
</dbReference>